<protein>
    <submittedName>
        <fullName evidence="1">Uncharacterized protein</fullName>
    </submittedName>
</protein>
<gene>
    <name evidence="1" type="ORF">PMEA_00026022</name>
</gene>
<reference evidence="1 2" key="1">
    <citation type="submission" date="2022-05" db="EMBL/GenBank/DDBJ databases">
        <authorList>
            <consortium name="Genoscope - CEA"/>
            <person name="William W."/>
        </authorList>
    </citation>
    <scope>NUCLEOTIDE SEQUENCE [LARGE SCALE GENOMIC DNA]</scope>
</reference>
<dbReference type="Proteomes" id="UP001159428">
    <property type="component" value="Unassembled WGS sequence"/>
</dbReference>
<dbReference type="PANTHER" id="PTHR47027">
    <property type="entry name" value="REVERSE TRANSCRIPTASE DOMAIN-CONTAINING PROTEIN"/>
    <property type="match status" value="1"/>
</dbReference>
<dbReference type="EMBL" id="CALNXJ010000005">
    <property type="protein sequence ID" value="CAH3040431.1"/>
    <property type="molecule type" value="Genomic_DNA"/>
</dbReference>
<keyword evidence="2" id="KW-1185">Reference proteome</keyword>
<evidence type="ECO:0000313" key="2">
    <source>
        <dbReference type="Proteomes" id="UP001159428"/>
    </source>
</evidence>
<organism evidence="1 2">
    <name type="scientific">Pocillopora meandrina</name>
    <dbReference type="NCBI Taxonomy" id="46732"/>
    <lineage>
        <taxon>Eukaryota</taxon>
        <taxon>Metazoa</taxon>
        <taxon>Cnidaria</taxon>
        <taxon>Anthozoa</taxon>
        <taxon>Hexacorallia</taxon>
        <taxon>Scleractinia</taxon>
        <taxon>Astrocoeniina</taxon>
        <taxon>Pocilloporidae</taxon>
        <taxon>Pocillopora</taxon>
    </lineage>
</organism>
<accession>A0AAU9VVW4</accession>
<proteinExistence type="predicted"/>
<comment type="caution">
    <text evidence="1">The sequence shown here is derived from an EMBL/GenBank/DDBJ whole genome shotgun (WGS) entry which is preliminary data.</text>
</comment>
<name>A0AAU9VVW4_9CNID</name>
<evidence type="ECO:0000313" key="1">
    <source>
        <dbReference type="EMBL" id="CAH3040431.1"/>
    </source>
</evidence>
<sequence>MYGSETWTLYQHEIIQLRTIQQRHLRLILNMKWDYYISNEEVLRRTDVEDMEVMLVRTRLRWLGHVFRMNDHRPVEQLLYCELAHDSRPIGRPKLRFKDTCKSALKCGHVSGLQP</sequence>
<dbReference type="PANTHER" id="PTHR47027:SF23">
    <property type="entry name" value="REVERSE TRANSCRIPTASE DOMAIN-CONTAINING PROTEIN"/>
    <property type="match status" value="1"/>
</dbReference>
<dbReference type="AlphaFoldDB" id="A0AAU9VVW4"/>